<dbReference type="OrthoDB" id="9800666at2"/>
<dbReference type="PANTHER" id="PTHR10900">
    <property type="entry name" value="PERIOSTIN-RELATED"/>
    <property type="match status" value="1"/>
</dbReference>
<keyword evidence="3" id="KW-1185">Reference proteome</keyword>
<evidence type="ECO:0000313" key="2">
    <source>
        <dbReference type="EMBL" id="QBG37864.1"/>
    </source>
</evidence>
<dbReference type="InterPro" id="IPR036378">
    <property type="entry name" value="FAS1_dom_sf"/>
</dbReference>
<protein>
    <submittedName>
        <fullName evidence="2">Fasciclin domain-containing protein</fullName>
    </submittedName>
</protein>
<feature type="domain" description="FAS1" evidence="1">
    <location>
        <begin position="463"/>
        <end position="599"/>
    </location>
</feature>
<dbReference type="FunFam" id="2.30.180.10:FF:000032">
    <property type="entry name" value="Fasciclin domain-containing protein, putative"/>
    <property type="match status" value="4"/>
</dbReference>
<dbReference type="Gene3D" id="2.30.180.10">
    <property type="entry name" value="FAS1 domain"/>
    <property type="match status" value="4"/>
</dbReference>
<name>A0A4P6P8H5_9GAMM</name>
<dbReference type="SUPFAM" id="SSF82153">
    <property type="entry name" value="FAS1 domain"/>
    <property type="match status" value="4"/>
</dbReference>
<dbReference type="PANTHER" id="PTHR10900:SF77">
    <property type="entry name" value="FI19380P1"/>
    <property type="match status" value="1"/>
</dbReference>
<dbReference type="InterPro" id="IPR000782">
    <property type="entry name" value="FAS1_domain"/>
</dbReference>
<sequence length="601" mass="61687">MTLIMLQGCNDDDDRKQEVVIADEPIATSTTIVDAAVAAGDFTTLVAALQATGLDTTLADTSQKFTVFAPTDDAFALLGQETIDALLADTDTLSNILTYHVIAQEINAEAAIASAGSTLAMVNGDNIGLSLNDGSLLVNTATVTATDIQTDNGIIHVIDAVLLPPAEMMTPTANIVDTAIADGNFTTLVAALQATGLDAVLADESTEFTVFAPTDAAFSLIGEQTINTLLANTEVLSSILLQHVIAGSAVDAVTAYSLSGNQVETASMAMLPLAINSMTDMLTFGGANVQVKDIYTSNGIIHVIDAVIVGDVDIPANAMSLVDVAVNNGNFTVLASALQATGLDSVLSDLDNDYTVFAPTDAAFAKLPAGTLDSLTTEQLTDILLYHVLAGKVMADGAISLAQSSDNMATTASGAKVSLSFVDSMLYINGAKVSAADVMADNGVIHVVDSVILPPSSVDMSSQSIVDVALADPDTFSTLVSALSAADLVTTLADETATFTVFAPTNDAFAKIDPDALANLLADKEALTNVLLSHVVSDAALSALDAYAANGKQITTASGAQVDVGVDEQSGMLMIGNAKVTMTNIQTSNGVIHVIDTVILE</sequence>
<feature type="domain" description="FAS1" evidence="1">
    <location>
        <begin position="172"/>
        <end position="308"/>
    </location>
</feature>
<dbReference type="SMART" id="SM00554">
    <property type="entry name" value="FAS1"/>
    <property type="match status" value="4"/>
</dbReference>
<organism evidence="2 3">
    <name type="scientific">Litorilituus sediminis</name>
    <dbReference type="NCBI Taxonomy" id="718192"/>
    <lineage>
        <taxon>Bacteria</taxon>
        <taxon>Pseudomonadati</taxon>
        <taxon>Pseudomonadota</taxon>
        <taxon>Gammaproteobacteria</taxon>
        <taxon>Alteromonadales</taxon>
        <taxon>Colwelliaceae</taxon>
        <taxon>Litorilituus</taxon>
    </lineage>
</organism>
<dbReference type="Pfam" id="PF02469">
    <property type="entry name" value="Fasciclin"/>
    <property type="match status" value="4"/>
</dbReference>
<dbReference type="EMBL" id="CP034759">
    <property type="protein sequence ID" value="QBG37864.1"/>
    <property type="molecule type" value="Genomic_DNA"/>
</dbReference>
<dbReference type="AlphaFoldDB" id="A0A4P6P8H5"/>
<feature type="domain" description="FAS1" evidence="1">
    <location>
        <begin position="318"/>
        <end position="452"/>
    </location>
</feature>
<evidence type="ECO:0000259" key="1">
    <source>
        <dbReference type="PROSITE" id="PS50213"/>
    </source>
</evidence>
<accession>A0A4P6P8H5</accession>
<dbReference type="RefSeq" id="WP_130604525.1">
    <property type="nucleotide sequence ID" value="NZ_CP034759.1"/>
</dbReference>
<feature type="domain" description="FAS1" evidence="1">
    <location>
        <begin position="29"/>
        <end position="162"/>
    </location>
</feature>
<dbReference type="GO" id="GO:0005615">
    <property type="term" value="C:extracellular space"/>
    <property type="evidence" value="ECO:0007669"/>
    <property type="project" value="TreeGrafter"/>
</dbReference>
<dbReference type="PROSITE" id="PS50213">
    <property type="entry name" value="FAS1"/>
    <property type="match status" value="4"/>
</dbReference>
<dbReference type="Proteomes" id="UP000290244">
    <property type="component" value="Chromosome"/>
</dbReference>
<evidence type="ECO:0000313" key="3">
    <source>
        <dbReference type="Proteomes" id="UP000290244"/>
    </source>
</evidence>
<proteinExistence type="predicted"/>
<dbReference type="InterPro" id="IPR050904">
    <property type="entry name" value="Adhesion/Biosynth-related"/>
</dbReference>
<reference evidence="2 3" key="1">
    <citation type="submission" date="2018-12" db="EMBL/GenBank/DDBJ databases">
        <title>Complete genome of Litorilituus sediminis.</title>
        <authorList>
            <person name="Liu A."/>
            <person name="Rong J."/>
        </authorList>
    </citation>
    <scope>NUCLEOTIDE SEQUENCE [LARGE SCALE GENOMIC DNA]</scope>
    <source>
        <strain evidence="2 3">JCM 17549</strain>
    </source>
</reference>
<dbReference type="KEGG" id="lsd:EMK97_16955"/>
<gene>
    <name evidence="2" type="ORF">EMK97_16955</name>
</gene>